<evidence type="ECO:0000256" key="4">
    <source>
        <dbReference type="ARBA" id="ARBA00022840"/>
    </source>
</evidence>
<keyword evidence="4" id="KW-0067">ATP-binding</keyword>
<sequence length="566" mass="64733">MKQSVTLIPTMREVPQNVHTKSCQMLLRAGYIRQHSKGTYSYLPLAKRVLKKIETIIREEMENKEAIEIELPSIQSVDLWKQSGRLHFFDEELIHFQDRNKQEFVIGQSMDVMTSIVRDEIKTYKKLPITFYQLQKRIRREKELRFDLFHAQEPLMLEAYSFHDSDESLNHTVEEMIGTFERIFSYLGLNIQMVEADPGPFGNESYEFVIFSDIGQEIIACSDQSNYAVNAEIAKVSTEYERSTEEMKPLEKLATPNVQTIQELCDVLQVEPSQCIKSLVLNVDGDITVALVRGDHQLNLRKIAKVLNTTNVQFAGEEEIKKHIGCSKGSIGPLKLPIDIKVIADNGIKSVVNAVTGANEDGYHYINVNPDRDFAINLYEDIRFIEEGDPSPDGQGSIQLKKGIKLGRVMKLGNRYMENMQATIAGDEGKQIPLQMASYELELTRIFATLAEQCQDDRGFIWPKHLSPYDLHLMAINVNDEAQLNLVEQLYNILTTYRYDVLYDDRDERAGAKFADSDLIGLPIRITIGNKALTGMVEVKNRKTGETIECVKEELIDRLNEFFRTQ</sequence>
<evidence type="ECO:0000256" key="1">
    <source>
        <dbReference type="ARBA" id="ARBA00022490"/>
    </source>
</evidence>
<evidence type="ECO:0000256" key="6">
    <source>
        <dbReference type="ARBA" id="ARBA00023146"/>
    </source>
</evidence>
<dbReference type="InterPro" id="IPR036621">
    <property type="entry name" value="Anticodon-bd_dom_sf"/>
</dbReference>
<dbReference type="NCBIfam" id="NF006625">
    <property type="entry name" value="PRK09194.1"/>
    <property type="match status" value="1"/>
</dbReference>
<keyword evidence="5" id="KW-0648">Protein biosynthesis</keyword>
<evidence type="ECO:0000313" key="10">
    <source>
        <dbReference type="Proteomes" id="UP001595978"/>
    </source>
</evidence>
<proteinExistence type="predicted"/>
<evidence type="ECO:0000256" key="2">
    <source>
        <dbReference type="ARBA" id="ARBA00022598"/>
    </source>
</evidence>
<dbReference type="Pfam" id="PF00587">
    <property type="entry name" value="tRNA-synt_2b"/>
    <property type="match status" value="1"/>
</dbReference>
<dbReference type="InterPro" id="IPR007214">
    <property type="entry name" value="YbaK/aa-tRNA-synth-assoc-dom"/>
</dbReference>
<keyword evidence="6" id="KW-0030">Aminoacyl-tRNA synthetase</keyword>
<organism evidence="9 10">
    <name type="scientific">Ureibacillus suwonensis</name>
    <dbReference type="NCBI Taxonomy" id="313007"/>
    <lineage>
        <taxon>Bacteria</taxon>
        <taxon>Bacillati</taxon>
        <taxon>Bacillota</taxon>
        <taxon>Bacilli</taxon>
        <taxon>Bacillales</taxon>
        <taxon>Caryophanaceae</taxon>
        <taxon>Ureibacillus</taxon>
    </lineage>
</organism>
<dbReference type="InterPro" id="IPR050062">
    <property type="entry name" value="Pro-tRNA_synthetase"/>
</dbReference>
<dbReference type="InterPro" id="IPR002314">
    <property type="entry name" value="aa-tRNA-synt_IIb"/>
</dbReference>
<dbReference type="EMBL" id="JBHSNQ010000048">
    <property type="protein sequence ID" value="MFC5541215.1"/>
    <property type="molecule type" value="Genomic_DNA"/>
</dbReference>
<dbReference type="PANTHER" id="PTHR42753:SF2">
    <property type="entry name" value="PROLINE--TRNA LIGASE"/>
    <property type="match status" value="1"/>
</dbReference>
<dbReference type="Gene3D" id="3.90.960.10">
    <property type="entry name" value="YbaK/aminoacyl-tRNA synthetase-associated domain"/>
    <property type="match status" value="1"/>
</dbReference>
<dbReference type="PROSITE" id="PS50862">
    <property type="entry name" value="AA_TRNA_LIGASE_II"/>
    <property type="match status" value="1"/>
</dbReference>
<dbReference type="RefSeq" id="WP_342469836.1">
    <property type="nucleotide sequence ID" value="NZ_JBHSNQ010000048.1"/>
</dbReference>
<dbReference type="SUPFAM" id="SSF55826">
    <property type="entry name" value="YbaK/ProRS associated domain"/>
    <property type="match status" value="1"/>
</dbReference>
<dbReference type="SUPFAM" id="SSF52954">
    <property type="entry name" value="Class II aaRS ABD-related"/>
    <property type="match status" value="1"/>
</dbReference>
<dbReference type="InterPro" id="IPR036754">
    <property type="entry name" value="YbaK/aa-tRNA-synt-asso_dom_sf"/>
</dbReference>
<dbReference type="PANTHER" id="PTHR42753">
    <property type="entry name" value="MITOCHONDRIAL RIBOSOME PROTEIN L39/PROLYL-TRNA LIGASE FAMILY MEMBER"/>
    <property type="match status" value="1"/>
</dbReference>
<evidence type="ECO:0000256" key="5">
    <source>
        <dbReference type="ARBA" id="ARBA00022917"/>
    </source>
</evidence>
<dbReference type="Proteomes" id="UP001595978">
    <property type="component" value="Unassembled WGS sequence"/>
</dbReference>
<evidence type="ECO:0000256" key="3">
    <source>
        <dbReference type="ARBA" id="ARBA00022741"/>
    </source>
</evidence>
<dbReference type="InterPro" id="IPR045864">
    <property type="entry name" value="aa-tRNA-synth_II/BPL/LPL"/>
</dbReference>
<dbReference type="GO" id="GO:0004827">
    <property type="term" value="F:proline-tRNA ligase activity"/>
    <property type="evidence" value="ECO:0007669"/>
    <property type="project" value="UniProtKB-EC"/>
</dbReference>
<protein>
    <recommendedName>
        <fullName evidence="7">Proline--tRNA ligase</fullName>
        <ecNumber evidence="7">6.1.1.15</ecNumber>
    </recommendedName>
</protein>
<evidence type="ECO:0000256" key="7">
    <source>
        <dbReference type="NCBIfam" id="TIGR00409"/>
    </source>
</evidence>
<dbReference type="InterPro" id="IPR004154">
    <property type="entry name" value="Anticodon-bd"/>
</dbReference>
<dbReference type="NCBIfam" id="TIGR00409">
    <property type="entry name" value="proS_fam_II"/>
    <property type="match status" value="1"/>
</dbReference>
<dbReference type="InterPro" id="IPR006195">
    <property type="entry name" value="aa-tRNA-synth_II"/>
</dbReference>
<dbReference type="Pfam" id="PF04073">
    <property type="entry name" value="tRNA_edit"/>
    <property type="match status" value="1"/>
</dbReference>
<comment type="caution">
    <text evidence="9">The sequence shown here is derived from an EMBL/GenBank/DDBJ whole genome shotgun (WGS) entry which is preliminary data.</text>
</comment>
<dbReference type="Gene3D" id="3.40.50.800">
    <property type="entry name" value="Anticodon-binding domain"/>
    <property type="match status" value="1"/>
</dbReference>
<keyword evidence="10" id="KW-1185">Reference proteome</keyword>
<keyword evidence="2 9" id="KW-0436">Ligase</keyword>
<keyword evidence="1" id="KW-0963">Cytoplasm</keyword>
<reference evidence="10" key="1">
    <citation type="journal article" date="2019" name="Int. J. Syst. Evol. Microbiol.">
        <title>The Global Catalogue of Microorganisms (GCM) 10K type strain sequencing project: providing services to taxonomists for standard genome sequencing and annotation.</title>
        <authorList>
            <consortium name="The Broad Institute Genomics Platform"/>
            <consortium name="The Broad Institute Genome Sequencing Center for Infectious Disease"/>
            <person name="Wu L."/>
            <person name="Ma J."/>
        </authorList>
    </citation>
    <scope>NUCLEOTIDE SEQUENCE [LARGE SCALE GENOMIC DNA]</scope>
    <source>
        <strain evidence="10">CCUG 56331</strain>
    </source>
</reference>
<dbReference type="Pfam" id="PF03129">
    <property type="entry name" value="HGTP_anticodon"/>
    <property type="match status" value="1"/>
</dbReference>
<evidence type="ECO:0000313" key="9">
    <source>
        <dbReference type="EMBL" id="MFC5541215.1"/>
    </source>
</evidence>
<keyword evidence="3" id="KW-0547">Nucleotide-binding</keyword>
<dbReference type="InterPro" id="IPR004500">
    <property type="entry name" value="Pro-tRNA-synth_IIa_bac-type"/>
</dbReference>
<dbReference type="InterPro" id="IPR044140">
    <property type="entry name" value="ProRS_anticodon_short"/>
</dbReference>
<dbReference type="Gene3D" id="3.30.930.10">
    <property type="entry name" value="Bira Bifunctional Protein, Domain 2"/>
    <property type="match status" value="2"/>
</dbReference>
<dbReference type="CDD" id="cd00861">
    <property type="entry name" value="ProRS_anticodon_short"/>
    <property type="match status" value="1"/>
</dbReference>
<gene>
    <name evidence="9" type="ORF">ACFPOH_05405</name>
</gene>
<dbReference type="CDD" id="cd04334">
    <property type="entry name" value="ProRS-INS"/>
    <property type="match status" value="1"/>
</dbReference>
<feature type="domain" description="Aminoacyl-transfer RNA synthetases class-II family profile" evidence="8">
    <location>
        <begin position="38"/>
        <end position="463"/>
    </location>
</feature>
<dbReference type="SUPFAM" id="SSF55681">
    <property type="entry name" value="Class II aaRS and biotin synthetases"/>
    <property type="match status" value="1"/>
</dbReference>
<dbReference type="EC" id="6.1.1.15" evidence="7"/>
<accession>A0ABW0RD20</accession>
<name>A0ABW0RD20_9BACL</name>
<evidence type="ECO:0000259" key="8">
    <source>
        <dbReference type="PROSITE" id="PS50862"/>
    </source>
</evidence>